<dbReference type="EMBL" id="RQTK01000489">
    <property type="protein sequence ID" value="RUS78793.1"/>
    <property type="molecule type" value="Genomic_DNA"/>
</dbReference>
<protein>
    <submittedName>
        <fullName evidence="1">Uncharacterized protein</fullName>
    </submittedName>
</protein>
<name>A0A3S1BEA6_ELYCH</name>
<accession>A0A3S1BEA6</accession>
<gene>
    <name evidence="1" type="ORF">EGW08_013443</name>
</gene>
<evidence type="ECO:0000313" key="2">
    <source>
        <dbReference type="Proteomes" id="UP000271974"/>
    </source>
</evidence>
<evidence type="ECO:0000313" key="1">
    <source>
        <dbReference type="EMBL" id="RUS78793.1"/>
    </source>
</evidence>
<sequence length="113" mass="13149">MFAPILNCFTIMSIIRNYVKPQGTVQRYETSNVLLHHKKQGCLVLLFSVYDVDLFPCRIHHFTSHSFQFHLSAVECTTTLIMFVAILLTTALSHFDHNFNYNYGILIYALRFS</sequence>
<dbReference type="AlphaFoldDB" id="A0A3S1BEA6"/>
<keyword evidence="2" id="KW-1185">Reference proteome</keyword>
<proteinExistence type="predicted"/>
<comment type="caution">
    <text evidence="1">The sequence shown here is derived from an EMBL/GenBank/DDBJ whole genome shotgun (WGS) entry which is preliminary data.</text>
</comment>
<organism evidence="1 2">
    <name type="scientific">Elysia chlorotica</name>
    <name type="common">Eastern emerald elysia</name>
    <name type="synonym">Sea slug</name>
    <dbReference type="NCBI Taxonomy" id="188477"/>
    <lineage>
        <taxon>Eukaryota</taxon>
        <taxon>Metazoa</taxon>
        <taxon>Spiralia</taxon>
        <taxon>Lophotrochozoa</taxon>
        <taxon>Mollusca</taxon>
        <taxon>Gastropoda</taxon>
        <taxon>Heterobranchia</taxon>
        <taxon>Euthyneura</taxon>
        <taxon>Panpulmonata</taxon>
        <taxon>Sacoglossa</taxon>
        <taxon>Placobranchoidea</taxon>
        <taxon>Plakobranchidae</taxon>
        <taxon>Elysia</taxon>
    </lineage>
</organism>
<reference evidence="1 2" key="1">
    <citation type="submission" date="2019-01" db="EMBL/GenBank/DDBJ databases">
        <title>A draft genome assembly of the solar-powered sea slug Elysia chlorotica.</title>
        <authorList>
            <person name="Cai H."/>
            <person name="Li Q."/>
            <person name="Fang X."/>
            <person name="Li J."/>
            <person name="Curtis N.E."/>
            <person name="Altenburger A."/>
            <person name="Shibata T."/>
            <person name="Feng M."/>
            <person name="Maeda T."/>
            <person name="Schwartz J.A."/>
            <person name="Shigenobu S."/>
            <person name="Lundholm N."/>
            <person name="Nishiyama T."/>
            <person name="Yang H."/>
            <person name="Hasebe M."/>
            <person name="Li S."/>
            <person name="Pierce S.K."/>
            <person name="Wang J."/>
        </authorList>
    </citation>
    <scope>NUCLEOTIDE SEQUENCE [LARGE SCALE GENOMIC DNA]</scope>
    <source>
        <strain evidence="1">EC2010</strain>
        <tissue evidence="1">Whole organism of an adult</tissue>
    </source>
</reference>
<dbReference type="Proteomes" id="UP000271974">
    <property type="component" value="Unassembled WGS sequence"/>
</dbReference>